<keyword evidence="1" id="KW-0812">Transmembrane</keyword>
<dbReference type="PANTHER" id="PTHR23071">
    <property type="entry name" value="PHOSPHATIDYLINOSITOL GLYCAN"/>
    <property type="match status" value="1"/>
</dbReference>
<protein>
    <recommendedName>
        <fullName evidence="4">GPI ethanolamine phosphate transferase 1</fullName>
    </recommendedName>
</protein>
<dbReference type="GO" id="GO:0051377">
    <property type="term" value="F:mannose-ethanolamine phosphotransferase activity"/>
    <property type="evidence" value="ECO:0007669"/>
    <property type="project" value="TreeGrafter"/>
</dbReference>
<keyword evidence="1" id="KW-1133">Transmembrane helix</keyword>
<proteinExistence type="predicted"/>
<evidence type="ECO:0000313" key="2">
    <source>
        <dbReference type="EMBL" id="VEU39476.1"/>
    </source>
</evidence>
<evidence type="ECO:0000256" key="1">
    <source>
        <dbReference type="SAM" id="Phobius"/>
    </source>
</evidence>
<dbReference type="InterPro" id="IPR039524">
    <property type="entry name" value="PIGO/GPI13"/>
</dbReference>
<name>A0A448ZBT6_9STRA</name>
<dbReference type="OrthoDB" id="37582at2759"/>
<dbReference type="SUPFAM" id="SSF53649">
    <property type="entry name" value="Alkaline phosphatase-like"/>
    <property type="match status" value="1"/>
</dbReference>
<sequence>MASSSSDPYGKKMRSKRSLMDLIIPLLAIGGLYWFAASFFLAKRSLPYSSKCDEARTILREVLSLSPEEIDLAIGPIDTSDNRNGCWLPRKIDSLVILVVDALRFDFARDHLPMSVGARLSAQKNNRTTASQLLQFVADPPTVTMQRLKGLTTGSLPTFADISGNMGGASIEEDSWVEQLKTTPHSKRGLKFPSRLGFVGDDTWVDLYPRQFDESYPLPSFNTRDLDTVDNGCLERLPMLLRDLRMDGSNGPCIEYDFGCVGYI</sequence>
<dbReference type="AlphaFoldDB" id="A0A448ZBT6"/>
<reference evidence="2 3" key="1">
    <citation type="submission" date="2019-01" db="EMBL/GenBank/DDBJ databases">
        <authorList>
            <person name="Ferrante I. M."/>
        </authorList>
    </citation>
    <scope>NUCLEOTIDE SEQUENCE [LARGE SCALE GENOMIC DNA]</scope>
    <source>
        <strain evidence="2 3">B856</strain>
    </source>
</reference>
<dbReference type="Proteomes" id="UP000291116">
    <property type="component" value="Unassembled WGS sequence"/>
</dbReference>
<dbReference type="GO" id="GO:0006506">
    <property type="term" value="P:GPI anchor biosynthetic process"/>
    <property type="evidence" value="ECO:0007669"/>
    <property type="project" value="InterPro"/>
</dbReference>
<accession>A0A448ZBT6</accession>
<dbReference type="GO" id="GO:0005789">
    <property type="term" value="C:endoplasmic reticulum membrane"/>
    <property type="evidence" value="ECO:0007669"/>
    <property type="project" value="TreeGrafter"/>
</dbReference>
<keyword evidence="1" id="KW-0472">Membrane</keyword>
<organism evidence="2 3">
    <name type="scientific">Pseudo-nitzschia multistriata</name>
    <dbReference type="NCBI Taxonomy" id="183589"/>
    <lineage>
        <taxon>Eukaryota</taxon>
        <taxon>Sar</taxon>
        <taxon>Stramenopiles</taxon>
        <taxon>Ochrophyta</taxon>
        <taxon>Bacillariophyta</taxon>
        <taxon>Bacillariophyceae</taxon>
        <taxon>Bacillariophycidae</taxon>
        <taxon>Bacillariales</taxon>
        <taxon>Bacillariaceae</taxon>
        <taxon>Pseudo-nitzschia</taxon>
    </lineage>
</organism>
<evidence type="ECO:0008006" key="4">
    <source>
        <dbReference type="Google" id="ProtNLM"/>
    </source>
</evidence>
<evidence type="ECO:0000313" key="3">
    <source>
        <dbReference type="Proteomes" id="UP000291116"/>
    </source>
</evidence>
<feature type="transmembrane region" description="Helical" evidence="1">
    <location>
        <begin position="21"/>
        <end position="42"/>
    </location>
</feature>
<keyword evidence="3" id="KW-1185">Reference proteome</keyword>
<dbReference type="PANTHER" id="PTHR23071:SF1">
    <property type="entry name" value="GPI ETHANOLAMINE PHOSPHATE TRANSFERASE 3"/>
    <property type="match status" value="1"/>
</dbReference>
<gene>
    <name evidence="2" type="ORF">PSNMU_V1.4_AUG-EV-PASAV3_0064110</name>
</gene>
<dbReference type="EMBL" id="CAACVS010000225">
    <property type="protein sequence ID" value="VEU39476.1"/>
    <property type="molecule type" value="Genomic_DNA"/>
</dbReference>
<dbReference type="InterPro" id="IPR017850">
    <property type="entry name" value="Alkaline_phosphatase_core_sf"/>
</dbReference>